<name>A0ABD2N9N1_9CUCU</name>
<proteinExistence type="predicted"/>
<dbReference type="AlphaFoldDB" id="A0ABD2N9N1"/>
<keyword evidence="3" id="KW-1185">Reference proteome</keyword>
<accession>A0ABD2N9N1</accession>
<evidence type="ECO:0000313" key="2">
    <source>
        <dbReference type="EMBL" id="KAL3275481.1"/>
    </source>
</evidence>
<comment type="caution">
    <text evidence="2">The sequence shown here is derived from an EMBL/GenBank/DDBJ whole genome shotgun (WGS) entry which is preliminary data.</text>
</comment>
<sequence>DENHIPYATEPADSEGDCESSDRENDVKMSNKFSSKILSAPAEVSLRSIIGEKRNTEEEDDYSLEEDDEPASKKVIKS</sequence>
<dbReference type="EMBL" id="JABFTP020000083">
    <property type="protein sequence ID" value="KAL3275481.1"/>
    <property type="molecule type" value="Genomic_DNA"/>
</dbReference>
<feature type="non-terminal residue" evidence="2">
    <location>
        <position position="1"/>
    </location>
</feature>
<evidence type="ECO:0000313" key="3">
    <source>
        <dbReference type="Proteomes" id="UP001516400"/>
    </source>
</evidence>
<dbReference type="Proteomes" id="UP001516400">
    <property type="component" value="Unassembled WGS sequence"/>
</dbReference>
<protein>
    <submittedName>
        <fullName evidence="2">Uncharacterized protein</fullName>
    </submittedName>
</protein>
<organism evidence="2 3">
    <name type="scientific">Cryptolaemus montrouzieri</name>
    <dbReference type="NCBI Taxonomy" id="559131"/>
    <lineage>
        <taxon>Eukaryota</taxon>
        <taxon>Metazoa</taxon>
        <taxon>Ecdysozoa</taxon>
        <taxon>Arthropoda</taxon>
        <taxon>Hexapoda</taxon>
        <taxon>Insecta</taxon>
        <taxon>Pterygota</taxon>
        <taxon>Neoptera</taxon>
        <taxon>Endopterygota</taxon>
        <taxon>Coleoptera</taxon>
        <taxon>Polyphaga</taxon>
        <taxon>Cucujiformia</taxon>
        <taxon>Coccinelloidea</taxon>
        <taxon>Coccinellidae</taxon>
        <taxon>Scymninae</taxon>
        <taxon>Scymnini</taxon>
        <taxon>Cryptolaemus</taxon>
    </lineage>
</organism>
<reference evidence="2 3" key="1">
    <citation type="journal article" date="2021" name="BMC Biol.">
        <title>Horizontally acquired antibacterial genes associated with adaptive radiation of ladybird beetles.</title>
        <authorList>
            <person name="Li H.S."/>
            <person name="Tang X.F."/>
            <person name="Huang Y.H."/>
            <person name="Xu Z.Y."/>
            <person name="Chen M.L."/>
            <person name="Du X.Y."/>
            <person name="Qiu B.Y."/>
            <person name="Chen P.T."/>
            <person name="Zhang W."/>
            <person name="Slipinski A."/>
            <person name="Escalona H.E."/>
            <person name="Waterhouse R.M."/>
            <person name="Zwick A."/>
            <person name="Pang H."/>
        </authorList>
    </citation>
    <scope>NUCLEOTIDE SEQUENCE [LARGE SCALE GENOMIC DNA]</scope>
    <source>
        <strain evidence="2">SYSU2018</strain>
    </source>
</reference>
<gene>
    <name evidence="2" type="ORF">HHI36_020241</name>
</gene>
<feature type="region of interest" description="Disordered" evidence="1">
    <location>
        <begin position="1"/>
        <end position="27"/>
    </location>
</feature>
<feature type="region of interest" description="Disordered" evidence="1">
    <location>
        <begin position="49"/>
        <end position="78"/>
    </location>
</feature>
<evidence type="ECO:0000256" key="1">
    <source>
        <dbReference type="SAM" id="MobiDB-lite"/>
    </source>
</evidence>
<feature type="compositionally biased region" description="Acidic residues" evidence="1">
    <location>
        <begin position="57"/>
        <end position="69"/>
    </location>
</feature>